<accession>A0A7W6AKK8</accession>
<dbReference type="Proteomes" id="UP001156881">
    <property type="component" value="Unassembled WGS sequence"/>
</dbReference>
<dbReference type="InterPro" id="IPR002376">
    <property type="entry name" value="Formyl_transf_N"/>
</dbReference>
<keyword evidence="2 4" id="KW-0808">Transferase</keyword>
<comment type="similarity">
    <text evidence="4">Belongs to the GART family.</text>
</comment>
<dbReference type="UniPathway" id="UPA00074">
    <property type="reaction ID" value="UER00126"/>
</dbReference>
<feature type="binding site" evidence="4">
    <location>
        <position position="112"/>
    </location>
    <ligand>
        <name>(6R)-10-formyltetrahydrofolate</name>
        <dbReference type="ChEBI" id="CHEBI:195366"/>
    </ligand>
</feature>
<comment type="pathway">
    <text evidence="1 4">Purine metabolism; IMP biosynthesis via de novo pathway; N(2)-formyl-N(1)-(5-phospho-D-ribosyl)glycinamide from N(1)-(5-phospho-D-ribosyl)glycinamide (10-formyl THF route): step 1/1.</text>
</comment>
<dbReference type="PANTHER" id="PTHR43369">
    <property type="entry name" value="PHOSPHORIBOSYLGLYCINAMIDE FORMYLTRANSFERASE"/>
    <property type="match status" value="1"/>
</dbReference>
<dbReference type="RefSeq" id="WP_183502494.1">
    <property type="nucleotide sequence ID" value="NZ_BSPG01000003.1"/>
</dbReference>
<protein>
    <recommendedName>
        <fullName evidence="4">Phosphoribosylglycinamide formyltransferase</fullName>
        <ecNumber evidence="4">2.1.2.2</ecNumber>
    </recommendedName>
    <alternativeName>
        <fullName evidence="4">5'-phosphoribosylglycinamide transformylase</fullName>
    </alternativeName>
    <alternativeName>
        <fullName evidence="4">GAR transformylase</fullName>
        <shortName evidence="4">GART</shortName>
    </alternativeName>
</protein>
<comment type="function">
    <text evidence="4">Catalyzes the transfer of a formyl group from 10-formyltetrahydrofolate to 5-phospho-ribosyl-glycinamide (GAR), producing 5-phospho-ribosyl-N-formylglycinamide (FGAR) and tetrahydrofolate.</text>
</comment>
<evidence type="ECO:0000256" key="1">
    <source>
        <dbReference type="ARBA" id="ARBA00005054"/>
    </source>
</evidence>
<evidence type="ECO:0000313" key="8">
    <source>
        <dbReference type="Proteomes" id="UP000517759"/>
    </source>
</evidence>
<dbReference type="GO" id="GO:0005829">
    <property type="term" value="C:cytosol"/>
    <property type="evidence" value="ECO:0007669"/>
    <property type="project" value="TreeGrafter"/>
</dbReference>
<keyword evidence="3 4" id="KW-0658">Purine biosynthesis</keyword>
<organism evidence="7 8">
    <name type="scientific">Methylobacterium brachythecii</name>
    <dbReference type="NCBI Taxonomy" id="1176177"/>
    <lineage>
        <taxon>Bacteria</taxon>
        <taxon>Pseudomonadati</taxon>
        <taxon>Pseudomonadota</taxon>
        <taxon>Alphaproteobacteria</taxon>
        <taxon>Hyphomicrobiales</taxon>
        <taxon>Methylobacteriaceae</taxon>
        <taxon>Methylobacterium</taxon>
    </lineage>
</organism>
<feature type="binding site" evidence="4">
    <location>
        <position position="70"/>
    </location>
    <ligand>
        <name>(6R)-10-formyltetrahydrofolate</name>
        <dbReference type="ChEBI" id="CHEBI:195366"/>
    </ligand>
</feature>
<dbReference type="PANTHER" id="PTHR43369:SF2">
    <property type="entry name" value="PHOSPHORIBOSYLGLYCINAMIDE FORMYLTRANSFERASE"/>
    <property type="match status" value="1"/>
</dbReference>
<evidence type="ECO:0000256" key="3">
    <source>
        <dbReference type="ARBA" id="ARBA00022755"/>
    </source>
</evidence>
<dbReference type="GO" id="GO:0004644">
    <property type="term" value="F:phosphoribosylglycinamide formyltransferase activity"/>
    <property type="evidence" value="ECO:0007669"/>
    <property type="project" value="UniProtKB-UniRule"/>
</dbReference>
<dbReference type="AlphaFoldDB" id="A0A7W6AKK8"/>
<name>A0A7W6AKK8_9HYPH</name>
<feature type="active site" description="Proton donor" evidence="4">
    <location>
        <position position="114"/>
    </location>
</feature>
<keyword evidence="9" id="KW-1185">Reference proteome</keyword>
<dbReference type="Proteomes" id="UP000517759">
    <property type="component" value="Unassembled WGS sequence"/>
</dbReference>
<dbReference type="InterPro" id="IPR036477">
    <property type="entry name" value="Formyl_transf_N_sf"/>
</dbReference>
<reference evidence="7 8" key="3">
    <citation type="submission" date="2020-08" db="EMBL/GenBank/DDBJ databases">
        <title>Genomic Encyclopedia of Type Strains, Phase IV (KMG-IV): sequencing the most valuable type-strain genomes for metagenomic binning, comparative biology and taxonomic classification.</title>
        <authorList>
            <person name="Goeker M."/>
        </authorList>
    </citation>
    <scope>NUCLEOTIDE SEQUENCE [LARGE SCALE GENOMIC DNA]</scope>
    <source>
        <strain evidence="7 8">DSM 24105</strain>
    </source>
</reference>
<dbReference type="HAMAP" id="MF_01930">
    <property type="entry name" value="PurN"/>
    <property type="match status" value="1"/>
</dbReference>
<feature type="binding site" evidence="4">
    <location>
        <begin position="17"/>
        <end position="19"/>
    </location>
    <ligand>
        <name>N(1)-(5-phospho-beta-D-ribosyl)glycinamide</name>
        <dbReference type="ChEBI" id="CHEBI:143788"/>
    </ligand>
</feature>
<dbReference type="SUPFAM" id="SSF53328">
    <property type="entry name" value="Formyltransferase"/>
    <property type="match status" value="1"/>
</dbReference>
<feature type="domain" description="Formyl transferase N-terminal" evidence="5">
    <location>
        <begin position="8"/>
        <end position="187"/>
    </location>
</feature>
<dbReference type="Gene3D" id="3.40.50.170">
    <property type="entry name" value="Formyl transferase, N-terminal domain"/>
    <property type="match status" value="1"/>
</dbReference>
<evidence type="ECO:0000313" key="9">
    <source>
        <dbReference type="Proteomes" id="UP001156881"/>
    </source>
</evidence>
<feature type="site" description="Raises pKa of active site His" evidence="4">
    <location>
        <position position="150"/>
    </location>
</feature>
<dbReference type="EMBL" id="BSPG01000003">
    <property type="protein sequence ID" value="GLS43059.1"/>
    <property type="molecule type" value="Genomic_DNA"/>
</dbReference>
<dbReference type="InterPro" id="IPR004607">
    <property type="entry name" value="GART"/>
</dbReference>
<reference evidence="9" key="2">
    <citation type="journal article" date="2019" name="Int. J. Syst. Evol. Microbiol.">
        <title>The Global Catalogue of Microorganisms (GCM) 10K type strain sequencing project: providing services to taxonomists for standard genome sequencing and annotation.</title>
        <authorList>
            <consortium name="The Broad Institute Genomics Platform"/>
            <consortium name="The Broad Institute Genome Sequencing Center for Infectious Disease"/>
            <person name="Wu L."/>
            <person name="Ma J."/>
        </authorList>
    </citation>
    <scope>NUCLEOTIDE SEQUENCE [LARGE SCALE GENOMIC DNA]</scope>
    <source>
        <strain evidence="9">NBRC 107710</strain>
    </source>
</reference>
<evidence type="ECO:0000259" key="5">
    <source>
        <dbReference type="Pfam" id="PF00551"/>
    </source>
</evidence>
<evidence type="ECO:0000313" key="6">
    <source>
        <dbReference type="EMBL" id="GLS43059.1"/>
    </source>
</evidence>
<comment type="catalytic activity">
    <reaction evidence="4">
        <text>N(1)-(5-phospho-beta-D-ribosyl)glycinamide + (6R)-10-formyltetrahydrofolate = N(2)-formyl-N(1)-(5-phospho-beta-D-ribosyl)glycinamide + (6S)-5,6,7,8-tetrahydrofolate + H(+)</text>
        <dbReference type="Rhea" id="RHEA:15053"/>
        <dbReference type="ChEBI" id="CHEBI:15378"/>
        <dbReference type="ChEBI" id="CHEBI:57453"/>
        <dbReference type="ChEBI" id="CHEBI:143788"/>
        <dbReference type="ChEBI" id="CHEBI:147286"/>
        <dbReference type="ChEBI" id="CHEBI:195366"/>
        <dbReference type="EC" id="2.1.2.2"/>
    </reaction>
</comment>
<dbReference type="GO" id="GO:0006189">
    <property type="term" value="P:'de novo' IMP biosynthetic process"/>
    <property type="evidence" value="ECO:0007669"/>
    <property type="project" value="UniProtKB-UniRule"/>
</dbReference>
<proteinExistence type="inferred from homology"/>
<reference evidence="6" key="1">
    <citation type="journal article" date="2014" name="Int. J. Syst. Evol. Microbiol.">
        <title>Complete genome of a new Firmicutes species belonging to the dominant human colonic microbiota ('Ruminococcus bicirculans') reveals two chromosomes and a selective capacity to utilize plant glucans.</title>
        <authorList>
            <consortium name="NISC Comparative Sequencing Program"/>
            <person name="Wegmann U."/>
            <person name="Louis P."/>
            <person name="Goesmann A."/>
            <person name="Henrissat B."/>
            <person name="Duncan S.H."/>
            <person name="Flint H.J."/>
        </authorList>
    </citation>
    <scope>NUCLEOTIDE SEQUENCE</scope>
    <source>
        <strain evidence="6">NBRC 107710</strain>
    </source>
</reference>
<reference evidence="6" key="4">
    <citation type="submission" date="2023-01" db="EMBL/GenBank/DDBJ databases">
        <title>Draft genome sequence of Methylobacterium brachythecii strain NBRC 107710.</title>
        <authorList>
            <person name="Sun Q."/>
            <person name="Mori K."/>
        </authorList>
    </citation>
    <scope>NUCLEOTIDE SEQUENCE</scope>
    <source>
        <strain evidence="6">NBRC 107710</strain>
    </source>
</reference>
<evidence type="ECO:0000256" key="2">
    <source>
        <dbReference type="ARBA" id="ARBA00022679"/>
    </source>
</evidence>
<comment type="caution">
    <text evidence="4">Lacks conserved residue(s) required for the propagation of feature annotation.</text>
</comment>
<evidence type="ECO:0000256" key="4">
    <source>
        <dbReference type="HAMAP-Rule" id="MF_01930"/>
    </source>
</evidence>
<dbReference type="NCBIfam" id="TIGR00639">
    <property type="entry name" value="PurN"/>
    <property type="match status" value="1"/>
</dbReference>
<comment type="caution">
    <text evidence="7">The sequence shown here is derived from an EMBL/GenBank/DDBJ whole genome shotgun (WGS) entry which is preliminary data.</text>
</comment>
<dbReference type="Pfam" id="PF00551">
    <property type="entry name" value="Formyl_trans_N"/>
    <property type="match status" value="1"/>
</dbReference>
<dbReference type="EMBL" id="JACIDN010000002">
    <property type="protein sequence ID" value="MBB3901487.1"/>
    <property type="molecule type" value="Genomic_DNA"/>
</dbReference>
<dbReference type="CDD" id="cd08645">
    <property type="entry name" value="FMT_core_GART"/>
    <property type="match status" value="1"/>
</dbReference>
<dbReference type="EC" id="2.1.2.2" evidence="4"/>
<sequence length="217" mass="22716">MSLPKKTRVAILVSGRGSNMVSVIEAAKAPDYPAEIVLVLSNRPDAGGLARAAAAGIPAKAIDHKQFATRESFDAALEAALREAGIELVCLAGFMRIFSAGFVEAWAGRMINIHPSLLPLFRGTHTHEQALEAGVRLHGCTVHYVVPELDAGPIIAQAAVPVLPGDDADSLADRVIVQEHRLYPKALALVASGQAPLKDGRVVFAAGQGAKGALHSL</sequence>
<evidence type="ECO:0000313" key="7">
    <source>
        <dbReference type="EMBL" id="MBB3901487.1"/>
    </source>
</evidence>
<gene>
    <name evidence="4 6" type="primary">purN</name>
    <name evidence="6" type="ORF">GCM10007884_10440</name>
    <name evidence="7" type="ORF">GGR33_000973</name>
</gene>